<reference evidence="15 16" key="1">
    <citation type="submission" date="2017-06" db="EMBL/GenBank/DDBJ databases">
        <authorList>
            <person name="Kim H.J."/>
            <person name="Triplett B.A."/>
        </authorList>
    </citation>
    <scope>NUCLEOTIDE SEQUENCE [LARGE SCALE GENOMIC DNA]</scope>
    <source>
        <strain evidence="15 16">MWH-VicM1</strain>
    </source>
</reference>
<comment type="similarity">
    <text evidence="10">Belongs to the MurCDEF family. MurF subfamily.</text>
</comment>
<dbReference type="RefSeq" id="WP_088812602.1">
    <property type="nucleotide sequence ID" value="NZ_FYEX01000001.1"/>
</dbReference>
<dbReference type="Gene3D" id="3.90.190.20">
    <property type="entry name" value="Mur ligase, C-terminal domain"/>
    <property type="match status" value="1"/>
</dbReference>
<dbReference type="GO" id="GO:0008766">
    <property type="term" value="F:UDP-N-acetylmuramoylalanyl-D-glutamyl-2,6-diaminopimelate-D-alanyl-D-alanine ligase activity"/>
    <property type="evidence" value="ECO:0007669"/>
    <property type="project" value="RHEA"/>
</dbReference>
<protein>
    <recommendedName>
        <fullName evidence="10 11">UDP-N-acetylmuramoyl-tripeptide--D-alanyl-D-alanine ligase</fullName>
        <ecNumber evidence="10 11">6.3.2.10</ecNumber>
    </recommendedName>
    <alternativeName>
        <fullName evidence="10">D-alanyl-D-alanine-adding enzyme</fullName>
    </alternativeName>
</protein>
<proteinExistence type="inferred from homology"/>
<name>A0A212TA42_9BURK</name>
<evidence type="ECO:0000256" key="10">
    <source>
        <dbReference type="HAMAP-Rule" id="MF_02019"/>
    </source>
</evidence>
<evidence type="ECO:0000256" key="9">
    <source>
        <dbReference type="ARBA" id="ARBA00023316"/>
    </source>
</evidence>
<dbReference type="SUPFAM" id="SSF53623">
    <property type="entry name" value="MurD-like peptide ligases, catalytic domain"/>
    <property type="match status" value="1"/>
</dbReference>
<dbReference type="UniPathway" id="UPA00219"/>
<evidence type="ECO:0000259" key="12">
    <source>
        <dbReference type="Pfam" id="PF01225"/>
    </source>
</evidence>
<dbReference type="NCBIfam" id="TIGR01143">
    <property type="entry name" value="murF"/>
    <property type="match status" value="1"/>
</dbReference>
<keyword evidence="1 10" id="KW-0963">Cytoplasm</keyword>
<dbReference type="InterPro" id="IPR004101">
    <property type="entry name" value="Mur_ligase_C"/>
</dbReference>
<dbReference type="EC" id="6.3.2.10" evidence="10 11"/>
<dbReference type="InterPro" id="IPR051046">
    <property type="entry name" value="MurCDEF_CellWall_CoF430Synth"/>
</dbReference>
<dbReference type="Pfam" id="PF01225">
    <property type="entry name" value="Mur_ligase"/>
    <property type="match status" value="1"/>
</dbReference>
<dbReference type="InterPro" id="IPR000713">
    <property type="entry name" value="Mur_ligase_N"/>
</dbReference>
<dbReference type="SUPFAM" id="SSF53244">
    <property type="entry name" value="MurD-like peptide ligases, peptide-binding domain"/>
    <property type="match status" value="1"/>
</dbReference>
<dbReference type="SUPFAM" id="SSF63418">
    <property type="entry name" value="MurE/MurF N-terminal domain"/>
    <property type="match status" value="1"/>
</dbReference>
<evidence type="ECO:0000313" key="15">
    <source>
        <dbReference type="EMBL" id="SNC62686.1"/>
    </source>
</evidence>
<keyword evidence="4 10" id="KW-0547">Nucleotide-binding</keyword>
<dbReference type="InterPro" id="IPR005863">
    <property type="entry name" value="UDP-N-AcMur_synth"/>
</dbReference>
<dbReference type="AlphaFoldDB" id="A0A212TA42"/>
<dbReference type="EMBL" id="FYEX01000001">
    <property type="protein sequence ID" value="SNC62686.1"/>
    <property type="molecule type" value="Genomic_DNA"/>
</dbReference>
<dbReference type="InterPro" id="IPR013221">
    <property type="entry name" value="Mur_ligase_cen"/>
</dbReference>
<evidence type="ECO:0000256" key="7">
    <source>
        <dbReference type="ARBA" id="ARBA00022984"/>
    </source>
</evidence>
<feature type="domain" description="Mur ligase central" evidence="14">
    <location>
        <begin position="116"/>
        <end position="304"/>
    </location>
</feature>
<sequence>MSQLMTLSQLKEYLPNAQWINGVASEQEIKRFISDSRQVTVGDVFIAIRGEKFDAHDFLEDVKSQGAVACIVSSVDKLPKDLLGILVKDTQQALQQLATCWKKTCDQQQLKHSVVVTGSNGKTTVKGMIQSIFNAAVGENKALATQGNFNNEIGLPLTLLRLNLQHQLAVIELGMNHPGETALLSNIAQANIALINNAQREHQEFMATVEAVAKEHGLAIEALPRNGTAVFPADSEYTNYWKKVAGSRAAIDFAFNAPATVNGEWLDSSANQLKINTPQGSINVRLQILGEHNARNAVAATAVAIAAGIPLATIQSGLEKFEPVNGRMQKHQIDSHTTVIDDSYNANPDSVRAAVDVLSTINMPAWLVLGDMGEVGEQGPEFHREVGSYAGEKGIQKLFATGELSKEAVTAYANTPNVKGTAHHFSDVQDLCAELKKSLIARRNNEETTILVKGSRFMCMERVVKALAEEIH</sequence>
<evidence type="ECO:0000313" key="16">
    <source>
        <dbReference type="Proteomes" id="UP000197215"/>
    </source>
</evidence>
<dbReference type="GO" id="GO:0009252">
    <property type="term" value="P:peptidoglycan biosynthetic process"/>
    <property type="evidence" value="ECO:0007669"/>
    <property type="project" value="UniProtKB-UniRule"/>
</dbReference>
<accession>A0A212TA42</accession>
<dbReference type="InterPro" id="IPR036615">
    <property type="entry name" value="Mur_ligase_C_dom_sf"/>
</dbReference>
<gene>
    <name evidence="10" type="primary">murF</name>
    <name evidence="15" type="ORF">SAMN06295916_0727</name>
</gene>
<keyword evidence="16" id="KW-1185">Reference proteome</keyword>
<dbReference type="Pfam" id="PF02875">
    <property type="entry name" value="Mur_ligase_C"/>
    <property type="match status" value="1"/>
</dbReference>
<dbReference type="PANTHER" id="PTHR43024:SF1">
    <property type="entry name" value="UDP-N-ACETYLMURAMOYL-TRIPEPTIDE--D-ALANYL-D-ALANINE LIGASE"/>
    <property type="match status" value="1"/>
</dbReference>
<evidence type="ECO:0000256" key="6">
    <source>
        <dbReference type="ARBA" id="ARBA00022960"/>
    </source>
</evidence>
<dbReference type="GO" id="GO:0005524">
    <property type="term" value="F:ATP binding"/>
    <property type="evidence" value="ECO:0007669"/>
    <property type="project" value="UniProtKB-UniRule"/>
</dbReference>
<dbReference type="Pfam" id="PF08245">
    <property type="entry name" value="Mur_ligase_M"/>
    <property type="match status" value="1"/>
</dbReference>
<evidence type="ECO:0000256" key="5">
    <source>
        <dbReference type="ARBA" id="ARBA00022840"/>
    </source>
</evidence>
<comment type="pathway">
    <text evidence="10 11">Cell wall biogenesis; peptidoglycan biosynthesis.</text>
</comment>
<dbReference type="InterPro" id="IPR035911">
    <property type="entry name" value="MurE/MurF_N"/>
</dbReference>
<keyword evidence="9 10" id="KW-0961">Cell wall biogenesis/degradation</keyword>
<evidence type="ECO:0000256" key="8">
    <source>
        <dbReference type="ARBA" id="ARBA00023306"/>
    </source>
</evidence>
<comment type="subcellular location">
    <subcellularLocation>
        <location evidence="10 11">Cytoplasm</location>
    </subcellularLocation>
</comment>
<evidence type="ECO:0000256" key="2">
    <source>
        <dbReference type="ARBA" id="ARBA00022598"/>
    </source>
</evidence>
<dbReference type="Gene3D" id="3.40.1390.10">
    <property type="entry name" value="MurE/MurF, N-terminal domain"/>
    <property type="match status" value="1"/>
</dbReference>
<evidence type="ECO:0000256" key="4">
    <source>
        <dbReference type="ARBA" id="ARBA00022741"/>
    </source>
</evidence>
<keyword evidence="5 10" id="KW-0067">ATP-binding</keyword>
<dbReference type="Proteomes" id="UP000197215">
    <property type="component" value="Unassembled WGS sequence"/>
</dbReference>
<feature type="binding site" evidence="10">
    <location>
        <begin position="118"/>
        <end position="124"/>
    </location>
    <ligand>
        <name>ATP</name>
        <dbReference type="ChEBI" id="CHEBI:30616"/>
    </ligand>
</feature>
<organism evidence="15 16">
    <name type="scientific">Polynucleobacter victoriensis</name>
    <dbReference type="NCBI Taxonomy" id="2049319"/>
    <lineage>
        <taxon>Bacteria</taxon>
        <taxon>Pseudomonadati</taxon>
        <taxon>Pseudomonadota</taxon>
        <taxon>Betaproteobacteria</taxon>
        <taxon>Burkholderiales</taxon>
        <taxon>Burkholderiaceae</taxon>
        <taxon>Polynucleobacter</taxon>
    </lineage>
</organism>
<evidence type="ECO:0000256" key="1">
    <source>
        <dbReference type="ARBA" id="ARBA00022490"/>
    </source>
</evidence>
<evidence type="ECO:0000256" key="11">
    <source>
        <dbReference type="RuleBase" id="RU004136"/>
    </source>
</evidence>
<dbReference type="GO" id="GO:0047480">
    <property type="term" value="F:UDP-N-acetylmuramoyl-tripeptide-D-alanyl-D-alanine ligase activity"/>
    <property type="evidence" value="ECO:0007669"/>
    <property type="project" value="UniProtKB-UniRule"/>
</dbReference>
<evidence type="ECO:0000259" key="13">
    <source>
        <dbReference type="Pfam" id="PF02875"/>
    </source>
</evidence>
<dbReference type="PANTHER" id="PTHR43024">
    <property type="entry name" value="UDP-N-ACETYLMURAMOYL-TRIPEPTIDE--D-ALANYL-D-ALANINE LIGASE"/>
    <property type="match status" value="1"/>
</dbReference>
<keyword evidence="8 10" id="KW-0131">Cell cycle</keyword>
<evidence type="ECO:0000256" key="3">
    <source>
        <dbReference type="ARBA" id="ARBA00022618"/>
    </source>
</evidence>
<dbReference type="GO" id="GO:0051301">
    <property type="term" value="P:cell division"/>
    <property type="evidence" value="ECO:0007669"/>
    <property type="project" value="UniProtKB-KW"/>
</dbReference>
<keyword evidence="7 10" id="KW-0573">Peptidoglycan synthesis</keyword>
<feature type="domain" description="Mur ligase N-terminal catalytic" evidence="12">
    <location>
        <begin position="35"/>
        <end position="98"/>
    </location>
</feature>
<dbReference type="Gene3D" id="3.40.1190.10">
    <property type="entry name" value="Mur-like, catalytic domain"/>
    <property type="match status" value="1"/>
</dbReference>
<keyword evidence="6 10" id="KW-0133">Cell shape</keyword>
<dbReference type="OrthoDB" id="9801978at2"/>
<dbReference type="HAMAP" id="MF_02019">
    <property type="entry name" value="MurF"/>
    <property type="match status" value="1"/>
</dbReference>
<dbReference type="GO" id="GO:0005737">
    <property type="term" value="C:cytoplasm"/>
    <property type="evidence" value="ECO:0007669"/>
    <property type="project" value="UniProtKB-SubCell"/>
</dbReference>
<keyword evidence="2 10" id="KW-0436">Ligase</keyword>
<evidence type="ECO:0000259" key="14">
    <source>
        <dbReference type="Pfam" id="PF08245"/>
    </source>
</evidence>
<dbReference type="InterPro" id="IPR036565">
    <property type="entry name" value="Mur-like_cat_sf"/>
</dbReference>
<dbReference type="GO" id="GO:0008360">
    <property type="term" value="P:regulation of cell shape"/>
    <property type="evidence" value="ECO:0007669"/>
    <property type="project" value="UniProtKB-KW"/>
</dbReference>
<comment type="catalytic activity">
    <reaction evidence="10 11">
        <text>D-alanyl-D-alanine + UDP-N-acetyl-alpha-D-muramoyl-L-alanyl-gamma-D-glutamyl-meso-2,6-diaminopimelate + ATP = UDP-N-acetyl-alpha-D-muramoyl-L-alanyl-gamma-D-glutamyl-meso-2,6-diaminopimeloyl-D-alanyl-D-alanine + ADP + phosphate + H(+)</text>
        <dbReference type="Rhea" id="RHEA:28374"/>
        <dbReference type="ChEBI" id="CHEBI:15378"/>
        <dbReference type="ChEBI" id="CHEBI:30616"/>
        <dbReference type="ChEBI" id="CHEBI:43474"/>
        <dbReference type="ChEBI" id="CHEBI:57822"/>
        <dbReference type="ChEBI" id="CHEBI:61386"/>
        <dbReference type="ChEBI" id="CHEBI:83905"/>
        <dbReference type="ChEBI" id="CHEBI:456216"/>
        <dbReference type="EC" id="6.3.2.10"/>
    </reaction>
</comment>
<feature type="domain" description="Mur ligase C-terminal" evidence="13">
    <location>
        <begin position="326"/>
        <end position="456"/>
    </location>
</feature>
<comment type="function">
    <text evidence="10 11">Involved in cell wall formation. Catalyzes the final step in the synthesis of UDP-N-acetylmuramoyl-pentapeptide, the precursor of murein.</text>
</comment>
<keyword evidence="3 10" id="KW-0132">Cell division</keyword>
<dbReference type="GO" id="GO:0071555">
    <property type="term" value="P:cell wall organization"/>
    <property type="evidence" value="ECO:0007669"/>
    <property type="project" value="UniProtKB-KW"/>
</dbReference>